<dbReference type="AlphaFoldDB" id="A0ABD2Y178"/>
<gene>
    <name evidence="1" type="ORF">ACH5RR_039058</name>
</gene>
<proteinExistence type="predicted"/>
<reference evidence="1 2" key="1">
    <citation type="submission" date="2024-11" db="EMBL/GenBank/DDBJ databases">
        <title>A near-complete genome assembly of Cinchona calisaya.</title>
        <authorList>
            <person name="Lian D.C."/>
            <person name="Zhao X.W."/>
            <person name="Wei L."/>
        </authorList>
    </citation>
    <scope>NUCLEOTIDE SEQUENCE [LARGE SCALE GENOMIC DNA]</scope>
    <source>
        <tissue evidence="1">Nenye</tissue>
    </source>
</reference>
<evidence type="ECO:0000313" key="2">
    <source>
        <dbReference type="Proteomes" id="UP001630127"/>
    </source>
</evidence>
<comment type="caution">
    <text evidence="1">The sequence shown here is derived from an EMBL/GenBank/DDBJ whole genome shotgun (WGS) entry which is preliminary data.</text>
</comment>
<dbReference type="EMBL" id="JBJUIK010000016">
    <property type="protein sequence ID" value="KAL3499965.1"/>
    <property type="molecule type" value="Genomic_DNA"/>
</dbReference>
<evidence type="ECO:0000313" key="1">
    <source>
        <dbReference type="EMBL" id="KAL3499965.1"/>
    </source>
</evidence>
<dbReference type="Proteomes" id="UP001630127">
    <property type="component" value="Unassembled WGS sequence"/>
</dbReference>
<keyword evidence="2" id="KW-1185">Reference proteome</keyword>
<organism evidence="1 2">
    <name type="scientific">Cinchona calisaya</name>
    <dbReference type="NCBI Taxonomy" id="153742"/>
    <lineage>
        <taxon>Eukaryota</taxon>
        <taxon>Viridiplantae</taxon>
        <taxon>Streptophyta</taxon>
        <taxon>Embryophyta</taxon>
        <taxon>Tracheophyta</taxon>
        <taxon>Spermatophyta</taxon>
        <taxon>Magnoliopsida</taxon>
        <taxon>eudicotyledons</taxon>
        <taxon>Gunneridae</taxon>
        <taxon>Pentapetalae</taxon>
        <taxon>asterids</taxon>
        <taxon>lamiids</taxon>
        <taxon>Gentianales</taxon>
        <taxon>Rubiaceae</taxon>
        <taxon>Cinchonoideae</taxon>
        <taxon>Cinchoneae</taxon>
        <taxon>Cinchona</taxon>
    </lineage>
</organism>
<protein>
    <submittedName>
        <fullName evidence="1">Uncharacterized protein</fullName>
    </submittedName>
</protein>
<sequence length="176" mass="19773">MPGEFELEDDIGDDGDRNLCQELETRGSTLDGPESSDNTILGPSQFELVAHNLGKPSDVTPFFKCGKEAACNVDVTPFLNVEKSVTTIMSEQHYKAALGIGERIQRQILGTSFWRLLEYSDRKLTEAAFSTRLAAIQRQIEEASWASEQKLRHLESIQAKRLSLEGRKVELMKELE</sequence>
<name>A0ABD2Y178_9GENT</name>
<accession>A0ABD2Y178</accession>